<dbReference type="EMBL" id="BAAADD010000010">
    <property type="protein sequence ID" value="GAA0582880.1"/>
    <property type="molecule type" value="Genomic_DNA"/>
</dbReference>
<keyword evidence="1" id="KW-0732">Signal</keyword>
<reference evidence="2 3" key="1">
    <citation type="journal article" date="2019" name="Int. J. Syst. Evol. Microbiol.">
        <title>The Global Catalogue of Microorganisms (GCM) 10K type strain sequencing project: providing services to taxonomists for standard genome sequencing and annotation.</title>
        <authorList>
            <consortium name="The Broad Institute Genomics Platform"/>
            <consortium name="The Broad Institute Genome Sequencing Center for Infectious Disease"/>
            <person name="Wu L."/>
            <person name="Ma J."/>
        </authorList>
    </citation>
    <scope>NUCLEOTIDE SEQUENCE [LARGE SCALE GENOMIC DNA]</scope>
    <source>
        <strain evidence="2 3">JCM 15089</strain>
    </source>
</reference>
<accession>A0ABN1F690</accession>
<name>A0ABN1F690_9PROT</name>
<evidence type="ECO:0000313" key="2">
    <source>
        <dbReference type="EMBL" id="GAA0582880.1"/>
    </source>
</evidence>
<evidence type="ECO:0000256" key="1">
    <source>
        <dbReference type="SAM" id="SignalP"/>
    </source>
</evidence>
<gene>
    <name evidence="2" type="ORF">GCM10008942_34720</name>
</gene>
<evidence type="ECO:0000313" key="3">
    <source>
        <dbReference type="Proteomes" id="UP001499951"/>
    </source>
</evidence>
<feature type="chain" id="PRO_5046688241" evidence="1">
    <location>
        <begin position="22"/>
        <end position="258"/>
    </location>
</feature>
<protein>
    <submittedName>
        <fullName evidence="2">Uncharacterized protein</fullName>
    </submittedName>
</protein>
<organism evidence="2 3">
    <name type="scientific">Rhizomicrobium electricum</name>
    <dbReference type="NCBI Taxonomy" id="480070"/>
    <lineage>
        <taxon>Bacteria</taxon>
        <taxon>Pseudomonadati</taxon>
        <taxon>Pseudomonadota</taxon>
        <taxon>Alphaproteobacteria</taxon>
        <taxon>Micropepsales</taxon>
        <taxon>Micropepsaceae</taxon>
        <taxon>Rhizomicrobium</taxon>
    </lineage>
</organism>
<sequence length="258" mass="29239">MLRAAFLGVTALAALAVGAHAQWVKLSDVRVAHHRDRDTTYSDFAGPVERLSFTARGSDMWCRSIAVQYRNGERQEVFSGKLERDRPVDADVHGSERRIDQLTMNCAASDPRGGILVVAADVGRFHRAWERSKAWASRMARKFEQNMGMHDQNGWISLGRENFEGRHDDEARFAGWRGRHVDRIALRPLDNDARCRRVSATFENGRTRDLEVDRHDVMESGRMVEIDLPGGKRNLRSLDLSCRAVGDRNVTIEILARS</sequence>
<proteinExistence type="predicted"/>
<keyword evidence="3" id="KW-1185">Reference proteome</keyword>
<feature type="signal peptide" evidence="1">
    <location>
        <begin position="1"/>
        <end position="21"/>
    </location>
</feature>
<dbReference type="Proteomes" id="UP001499951">
    <property type="component" value="Unassembled WGS sequence"/>
</dbReference>
<comment type="caution">
    <text evidence="2">The sequence shown here is derived from an EMBL/GenBank/DDBJ whole genome shotgun (WGS) entry which is preliminary data.</text>
</comment>
<dbReference type="RefSeq" id="WP_166937201.1">
    <property type="nucleotide sequence ID" value="NZ_BAAADD010000010.1"/>
</dbReference>